<accession>A0ABN8SUD4</accession>
<proteinExistence type="predicted"/>
<gene>
    <name evidence="1" type="ORF">PEVE_00028927</name>
</gene>
<protein>
    <submittedName>
        <fullName evidence="1">Uncharacterized protein</fullName>
    </submittedName>
</protein>
<evidence type="ECO:0000313" key="2">
    <source>
        <dbReference type="Proteomes" id="UP001159427"/>
    </source>
</evidence>
<evidence type="ECO:0000313" key="1">
    <source>
        <dbReference type="EMBL" id="CAH3194887.1"/>
    </source>
</evidence>
<sequence length="108" mass="12278">MRLDSSLNVPKEDIEVLPDQTPTFTIKSENQKSTYKACFGDDNSMPFFMGNNISMSQTTNHNIEETECEVEENESLETTVNKITETKKNTALNVKKKALQCREVLTQL</sequence>
<dbReference type="Proteomes" id="UP001159427">
    <property type="component" value="Unassembled WGS sequence"/>
</dbReference>
<comment type="caution">
    <text evidence="1">The sequence shown here is derived from an EMBL/GenBank/DDBJ whole genome shotgun (WGS) entry which is preliminary data.</text>
</comment>
<organism evidence="1 2">
    <name type="scientific">Porites evermanni</name>
    <dbReference type="NCBI Taxonomy" id="104178"/>
    <lineage>
        <taxon>Eukaryota</taxon>
        <taxon>Metazoa</taxon>
        <taxon>Cnidaria</taxon>
        <taxon>Anthozoa</taxon>
        <taxon>Hexacorallia</taxon>
        <taxon>Scleractinia</taxon>
        <taxon>Fungiina</taxon>
        <taxon>Poritidae</taxon>
        <taxon>Porites</taxon>
    </lineage>
</organism>
<name>A0ABN8SUD4_9CNID</name>
<keyword evidence="2" id="KW-1185">Reference proteome</keyword>
<reference evidence="1 2" key="1">
    <citation type="submission" date="2022-05" db="EMBL/GenBank/DDBJ databases">
        <authorList>
            <consortium name="Genoscope - CEA"/>
            <person name="William W."/>
        </authorList>
    </citation>
    <scope>NUCLEOTIDE SEQUENCE [LARGE SCALE GENOMIC DNA]</scope>
</reference>
<feature type="non-terminal residue" evidence="1">
    <location>
        <position position="108"/>
    </location>
</feature>
<dbReference type="EMBL" id="CALNXI010004019">
    <property type="protein sequence ID" value="CAH3194887.1"/>
    <property type="molecule type" value="Genomic_DNA"/>
</dbReference>